<dbReference type="Gene3D" id="3.40.960.10">
    <property type="entry name" value="VSR Endonuclease"/>
    <property type="match status" value="1"/>
</dbReference>
<name>A0A923GM82_9PSED</name>
<evidence type="ECO:0000256" key="5">
    <source>
        <dbReference type="ARBA" id="ARBA00023204"/>
    </source>
</evidence>
<reference evidence="7 9" key="1">
    <citation type="journal article" date="2020" name="Microorganisms">
        <title>Reliable Identification of Environmental Pseudomonas Isolates Using the rpoD Gene.</title>
        <authorList>
            <consortium name="The Broad Institute Genome Sequencing Platform"/>
            <person name="Girard L."/>
            <person name="Lood C."/>
            <person name="Rokni-Zadeh H."/>
            <person name="van Noort V."/>
            <person name="Lavigne R."/>
            <person name="De Mot R."/>
        </authorList>
    </citation>
    <scope>NUCLEOTIDE SEQUENCE</scope>
    <source>
        <strain evidence="7 9">RW4S2</strain>
    </source>
</reference>
<evidence type="ECO:0000313" key="7">
    <source>
        <dbReference type="EMBL" id="MBC3472942.1"/>
    </source>
</evidence>
<keyword evidence="5 6" id="KW-0234">DNA repair</keyword>
<accession>A0A923GM82</accession>
<evidence type="ECO:0000313" key="9">
    <source>
        <dbReference type="Proteomes" id="UP000628137"/>
    </source>
</evidence>
<dbReference type="CDD" id="cd00221">
    <property type="entry name" value="Vsr"/>
    <property type="match status" value="1"/>
</dbReference>
<dbReference type="NCBIfam" id="TIGR00632">
    <property type="entry name" value="vsr"/>
    <property type="match status" value="1"/>
</dbReference>
<comment type="similarity">
    <text evidence="6">Belongs to the vsr family.</text>
</comment>
<reference evidence="7" key="2">
    <citation type="submission" date="2020-07" db="EMBL/GenBank/DDBJ databases">
        <authorList>
            <person name="Lood C."/>
            <person name="Girard L."/>
        </authorList>
    </citation>
    <scope>NUCLEOTIDE SEQUENCE</scope>
    <source>
        <strain evidence="7">RW4S2</strain>
    </source>
</reference>
<dbReference type="AlphaFoldDB" id="A0A923GM82"/>
<keyword evidence="4 6" id="KW-0378">Hydrolase</keyword>
<evidence type="ECO:0000256" key="3">
    <source>
        <dbReference type="ARBA" id="ARBA00022763"/>
    </source>
</evidence>
<dbReference type="GO" id="GO:0004519">
    <property type="term" value="F:endonuclease activity"/>
    <property type="evidence" value="ECO:0007669"/>
    <property type="project" value="UniProtKB-KW"/>
</dbReference>
<comment type="caution">
    <text evidence="7">The sequence shown here is derived from an EMBL/GenBank/DDBJ whole genome shotgun (WGS) entry which is preliminary data.</text>
</comment>
<dbReference type="GO" id="GO:0016787">
    <property type="term" value="F:hydrolase activity"/>
    <property type="evidence" value="ECO:0007669"/>
    <property type="project" value="UniProtKB-KW"/>
</dbReference>
<keyword evidence="2 6" id="KW-0255">Endonuclease</keyword>
<evidence type="ECO:0000256" key="6">
    <source>
        <dbReference type="PIRNR" id="PIRNR018267"/>
    </source>
</evidence>
<evidence type="ECO:0000256" key="4">
    <source>
        <dbReference type="ARBA" id="ARBA00022801"/>
    </source>
</evidence>
<dbReference type="Proteomes" id="UP000628137">
    <property type="component" value="Unassembled WGS sequence"/>
</dbReference>
<organism evidence="7">
    <name type="scientific">Pseudomonas vlassakiae</name>
    <dbReference type="NCBI Taxonomy" id="485888"/>
    <lineage>
        <taxon>Bacteria</taxon>
        <taxon>Pseudomonadati</taxon>
        <taxon>Pseudomonadota</taxon>
        <taxon>Gammaproteobacteria</taxon>
        <taxon>Pseudomonadales</taxon>
        <taxon>Pseudomonadaceae</taxon>
        <taxon>Pseudomonas</taxon>
    </lineage>
</organism>
<protein>
    <recommendedName>
        <fullName evidence="6">Very short patch repair endonuclease</fullName>
        <ecNumber evidence="6">3.1.-.-</ecNumber>
    </recommendedName>
</protein>
<keyword evidence="1 6" id="KW-0540">Nuclease</keyword>
<keyword evidence="9" id="KW-1185">Reference proteome</keyword>
<dbReference type="Pfam" id="PF03852">
    <property type="entry name" value="Vsr"/>
    <property type="match status" value="1"/>
</dbReference>
<dbReference type="RefSeq" id="WP_186603858.1">
    <property type="nucleotide sequence ID" value="NZ_JABWRP020000009.1"/>
</dbReference>
<comment type="function">
    <text evidence="6">May nick specific sequences that contain T:G mispairs resulting from m5C-deamination.</text>
</comment>
<evidence type="ECO:0000313" key="8">
    <source>
        <dbReference type="EMBL" id="MBV4542148.1"/>
    </source>
</evidence>
<sequence>MDTVDSATRSRMMSGIRGKDTAPEMLVRRFLHNRGYRYRLHRKDLPGNPDIVIPRLKVCIFVHGCFWHRHPGCRYATTPKTRLEFWGDKFQKNIARDAANTLALEARDWTVLIVWECQLKKDPETLSRLEHRLQMIAHAI</sequence>
<dbReference type="SUPFAM" id="SSF52980">
    <property type="entry name" value="Restriction endonuclease-like"/>
    <property type="match status" value="1"/>
</dbReference>
<dbReference type="InterPro" id="IPR011335">
    <property type="entry name" value="Restrct_endonuc-II-like"/>
</dbReference>
<dbReference type="EMBL" id="JABWRP010000020">
    <property type="protein sequence ID" value="MBC3472942.1"/>
    <property type="molecule type" value="Genomic_DNA"/>
</dbReference>
<keyword evidence="3 6" id="KW-0227">DNA damage</keyword>
<dbReference type="GO" id="GO:0006298">
    <property type="term" value="P:mismatch repair"/>
    <property type="evidence" value="ECO:0007669"/>
    <property type="project" value="UniProtKB-UniRule"/>
</dbReference>
<dbReference type="InterPro" id="IPR004603">
    <property type="entry name" value="DNA_mismatch_endonuc_vsr"/>
</dbReference>
<dbReference type="EMBL" id="JABWRP020000009">
    <property type="protein sequence ID" value="MBV4542148.1"/>
    <property type="molecule type" value="Genomic_DNA"/>
</dbReference>
<dbReference type="EC" id="3.1.-.-" evidence="6"/>
<dbReference type="PIRSF" id="PIRSF018267">
    <property type="entry name" value="VSR_endonuc"/>
    <property type="match status" value="1"/>
</dbReference>
<proteinExistence type="inferred from homology"/>
<gene>
    <name evidence="7" type="primary">vsr</name>
    <name evidence="8" type="ORF">HU738_013950</name>
    <name evidence="7" type="ORF">HU738_20495</name>
</gene>
<evidence type="ECO:0000256" key="2">
    <source>
        <dbReference type="ARBA" id="ARBA00022759"/>
    </source>
</evidence>
<evidence type="ECO:0000256" key="1">
    <source>
        <dbReference type="ARBA" id="ARBA00022722"/>
    </source>
</evidence>
<reference evidence="8" key="3">
    <citation type="submission" date="2021-06" db="EMBL/GenBank/DDBJ databases">
        <title>Updating the genus Pseudomonas: Description of 43 new species and partition of the Pseudomonas putida group.</title>
        <authorList>
            <person name="Girard L."/>
            <person name="Lood C."/>
            <person name="Vandamme P."/>
            <person name="Rokni-Zadeh H."/>
            <person name="Van Noort V."/>
            <person name="Hofte M."/>
            <person name="Lavigne R."/>
            <person name="De Mot R."/>
        </authorList>
    </citation>
    <scope>NUCLEOTIDE SEQUENCE</scope>
    <source>
        <strain evidence="8">RW4S2</strain>
    </source>
</reference>